<evidence type="ECO:0000256" key="2">
    <source>
        <dbReference type="ARBA" id="ARBA00022596"/>
    </source>
</evidence>
<dbReference type="SUPFAM" id="SSF56821">
    <property type="entry name" value="Prismane protein-like"/>
    <property type="match status" value="1"/>
</dbReference>
<dbReference type="Pfam" id="PF19436">
    <property type="entry name" value="ACS_CODH_B_C"/>
    <property type="match status" value="1"/>
</dbReference>
<feature type="binding site" evidence="9">
    <location>
        <position position="277"/>
    </location>
    <ligand>
        <name>[Ni-Fe-S] cluster</name>
        <dbReference type="ChEBI" id="CHEBI:60400"/>
    </ligand>
</feature>
<dbReference type="InterPro" id="IPR004461">
    <property type="entry name" value="CO_DH/Ac-CoA_synth_bsu"/>
</dbReference>
<dbReference type="Pfam" id="PF03598">
    <property type="entry name" value="CdhC"/>
    <property type="match status" value="1"/>
</dbReference>
<dbReference type="GO" id="GO:0051536">
    <property type="term" value="F:iron-sulfur cluster binding"/>
    <property type="evidence" value="ECO:0007669"/>
    <property type="project" value="UniProtKB-KW"/>
</dbReference>
<dbReference type="Gene3D" id="3.40.1470.10">
    <property type="entry name" value="Bifunctional carbon monoxide dehydrogenase/acetyl-coa synthase(codh/acs), Chain M, domain 5"/>
    <property type="match status" value="1"/>
</dbReference>
<gene>
    <name evidence="9 12" type="primary">cdhC</name>
    <name evidence="12" type="ORF">K8N75_01270</name>
</gene>
<feature type="compositionally biased region" description="Acidic residues" evidence="10">
    <location>
        <begin position="411"/>
        <end position="422"/>
    </location>
</feature>
<evidence type="ECO:0000256" key="10">
    <source>
        <dbReference type="SAM" id="MobiDB-lite"/>
    </source>
</evidence>
<feature type="binding site" evidence="9">
    <location>
        <position position="188"/>
    </location>
    <ligand>
        <name>[Ni-Fe-S] cluster</name>
        <dbReference type="ChEBI" id="CHEBI:60400"/>
    </ligand>
</feature>
<evidence type="ECO:0000256" key="5">
    <source>
        <dbReference type="ARBA" id="ARBA00023004"/>
    </source>
</evidence>
<comment type="similarity">
    <text evidence="1 9">Belongs to the CdhC family.</text>
</comment>
<comment type="subunit">
    <text evidence="8 9">Monomer. The ACDS complex is made up of alpha, epsilon, beta, gamma and delta chains with a probable stoichiometry of (alpha(2)epsilon(2))(4)-beta(8)-(gamma(1)delta(1))(8).</text>
</comment>
<keyword evidence="2 9" id="KW-0533">Nickel</keyword>
<dbReference type="GO" id="GO:0016151">
    <property type="term" value="F:nickel cation binding"/>
    <property type="evidence" value="ECO:0007669"/>
    <property type="project" value="UniProtKB-UniRule"/>
</dbReference>
<dbReference type="GO" id="GO:0043884">
    <property type="term" value="F:CO-methylating acetyl-CoA synthase activity"/>
    <property type="evidence" value="ECO:0007669"/>
    <property type="project" value="UniProtKB-EC"/>
</dbReference>
<evidence type="ECO:0000256" key="1">
    <source>
        <dbReference type="ARBA" id="ARBA00006862"/>
    </source>
</evidence>
<keyword evidence="5 9" id="KW-0408">Iron</keyword>
<dbReference type="AlphaFoldDB" id="A0A8T5ULF5"/>
<accession>A0A8T5ULF5</accession>
<protein>
    <recommendedName>
        <fullName evidence="9">Acetyl-CoA decarbonylase/synthase complex subunit beta</fullName>
        <shortName evidence="9">ACDS complex subunit beta</shortName>
        <ecNumber evidence="9">2.3.1.169</ecNumber>
    </recommendedName>
    <alternativeName>
        <fullName evidence="9">ACDS complex acyltransferase</fullName>
    </alternativeName>
</protein>
<comment type="function">
    <text evidence="9">Part of a complex that catalyzes the reversible cleavage of acetyl-CoA, allowing autotrophic growth from CO(2). The alpha-epsilon complex generates CO from CO(2), while the beta subunit (this protein) combines the CO with CoA and a methyl group to form acetyl-CoA. The methyl group, which is incorporated into acetyl-CoA, is transferred to the beta subunit by a corrinoid iron-sulfur protein (the gamma-delta complex).</text>
</comment>
<dbReference type="PANTHER" id="PTHR42281">
    <property type="match status" value="1"/>
</dbReference>
<feature type="binding site" evidence="9">
    <location>
        <position position="191"/>
    </location>
    <ligand>
        <name>[Ni-Fe-S] cluster</name>
        <dbReference type="ChEBI" id="CHEBI:60400"/>
    </ligand>
</feature>
<dbReference type="HAMAP" id="MF_01138">
    <property type="entry name" value="CdhC"/>
    <property type="match status" value="1"/>
</dbReference>
<evidence type="ECO:0000256" key="9">
    <source>
        <dbReference type="HAMAP-Rule" id="MF_01138"/>
    </source>
</evidence>
<dbReference type="NCBIfam" id="TIGR00316">
    <property type="entry name" value="cdhC"/>
    <property type="match status" value="1"/>
</dbReference>
<dbReference type="PANTHER" id="PTHR42281:SF1">
    <property type="entry name" value="ACETYL-COA DECARBONYLASE_SYNTHASE COMPLEX SUBUNIT BETA 1"/>
    <property type="match status" value="1"/>
</dbReference>
<name>A0A8T5ULF5_9EURY</name>
<evidence type="ECO:0000256" key="3">
    <source>
        <dbReference type="ARBA" id="ARBA00022679"/>
    </source>
</evidence>
<dbReference type="GO" id="GO:0005506">
    <property type="term" value="F:iron ion binding"/>
    <property type="evidence" value="ECO:0007669"/>
    <property type="project" value="UniProtKB-UniRule"/>
</dbReference>
<dbReference type="InterPro" id="IPR038571">
    <property type="entry name" value="CO_DH/Ac-CoA_synth_bsu_3_sf"/>
</dbReference>
<evidence type="ECO:0000256" key="7">
    <source>
        <dbReference type="ARBA" id="ARBA00023315"/>
    </source>
</evidence>
<keyword evidence="13" id="KW-1185">Reference proteome</keyword>
<keyword evidence="7 9" id="KW-0012">Acyltransferase</keyword>
<evidence type="ECO:0000313" key="12">
    <source>
        <dbReference type="EMBL" id="MBZ2164682.1"/>
    </source>
</evidence>
<keyword evidence="3 9" id="KW-0808">Transferase</keyword>
<comment type="caution">
    <text evidence="12">The sequence shown here is derived from an EMBL/GenBank/DDBJ whole genome shotgun (WGS) entry which is preliminary data.</text>
</comment>
<dbReference type="EC" id="2.3.1.169" evidence="9"/>
<evidence type="ECO:0000256" key="6">
    <source>
        <dbReference type="ARBA" id="ARBA00023014"/>
    </source>
</evidence>
<dbReference type="InterPro" id="IPR011254">
    <property type="entry name" value="Prismane-like_sf"/>
</dbReference>
<dbReference type="GO" id="GO:0043885">
    <property type="term" value="F:anaerobic carbon-monoxide dehydrogenase activity"/>
    <property type="evidence" value="ECO:0007669"/>
    <property type="project" value="InterPro"/>
</dbReference>
<feature type="region of interest" description="Disordered" evidence="10">
    <location>
        <begin position="402"/>
        <end position="422"/>
    </location>
</feature>
<dbReference type="InterPro" id="IPR023432">
    <property type="entry name" value="CO_DH/Ac-CoA_synth_bsu_arc"/>
</dbReference>
<evidence type="ECO:0000256" key="8">
    <source>
        <dbReference type="ARBA" id="ARBA00025865"/>
    </source>
</evidence>
<dbReference type="InterPro" id="IPR045822">
    <property type="entry name" value="ACS_CODH_B_C"/>
</dbReference>
<feature type="binding site" evidence="9">
    <location>
        <position position="279"/>
    </location>
    <ligand>
        <name>[Ni-Fe-S] cluster</name>
        <dbReference type="ChEBI" id="CHEBI:60400"/>
    </ligand>
</feature>
<dbReference type="Gene3D" id="3.40.970.20">
    <property type="entry name" value="Carbon monoxide dehydrogenase alpha subunit. Chain D, domain 4"/>
    <property type="match status" value="1"/>
</dbReference>
<organism evidence="12 13">
    <name type="scientific">Methanobacterium spitsbergense</name>
    <dbReference type="NCBI Taxonomy" id="2874285"/>
    <lineage>
        <taxon>Archaea</taxon>
        <taxon>Methanobacteriati</taxon>
        <taxon>Methanobacteriota</taxon>
        <taxon>Methanomada group</taxon>
        <taxon>Methanobacteria</taxon>
        <taxon>Methanobacteriales</taxon>
        <taxon>Methanobacteriaceae</taxon>
        <taxon>Methanobacterium</taxon>
    </lineage>
</organism>
<evidence type="ECO:0000313" key="13">
    <source>
        <dbReference type="Proteomes" id="UP000825933"/>
    </source>
</evidence>
<keyword evidence="4 9" id="KW-0479">Metal-binding</keyword>
<dbReference type="RefSeq" id="WP_223790365.1">
    <property type="nucleotide sequence ID" value="NZ_JAIOUQ010000003.1"/>
</dbReference>
<evidence type="ECO:0000256" key="4">
    <source>
        <dbReference type="ARBA" id="ARBA00022723"/>
    </source>
</evidence>
<dbReference type="NCBIfam" id="NF003379">
    <property type="entry name" value="PRK04456.1"/>
    <property type="match status" value="1"/>
</dbReference>
<sequence>MFEDIPVDVSPMYEGERIRSANMFVELAGPKSIGAELVQVREEVENGKVEVIGPNLSEMKEGEIYPFGILIEIKGEKLEKELEGVIERRTHELCNYIKGFMHLNQRDQIWCRVSKEANDAGFELEHLGKSLSILFKEEFPIIEEISVTLYTDKKEVEAFLENTSKQYEERDARARELSDEDVDVFYGCVMCQSFAPTHTCIVTPDRTALCGAINWFDCRAAAKMDPDGPIFEIDKGEVLDEIRGEYANVNTVMADKSQGTVDRVYLHSVFGYPHTSCGCFEAVAFYIPELDGVGIVDRDFKGETPLGIPFSAMAGQCSGGKQVEGFAGLSLEYMRSPKFLQADGGYERIIWLPKAIKDSLIDFIPEDLADKIPTEEDANSIKEIRKFLRENNHPIMERLKEAKAKTAEESGSVEEESSTEMDAMPEMEVEGVPMTQVAYAPELTVPSASGGVKIIFRNAKIYAEKVIIKRK</sequence>
<feature type="domain" description="CO dehydrogenase/acetyl-CoA synthase complex beta subunit C-terminal" evidence="11">
    <location>
        <begin position="167"/>
        <end position="397"/>
    </location>
</feature>
<dbReference type="Gene3D" id="3.30.1650.10">
    <property type="entry name" value="Bifunctional carbon monoxide dehydrogenase/acetyl-coa synthase(codh/acs), Chain M, domain 3"/>
    <property type="match status" value="1"/>
</dbReference>
<dbReference type="GO" id="GO:0016407">
    <property type="term" value="F:acetyltransferase activity"/>
    <property type="evidence" value="ECO:0007669"/>
    <property type="project" value="UniProtKB-UniRule"/>
</dbReference>
<comment type="cofactor">
    <cofactor evidence="9">
        <name>[Ni-Fe-S] cluster</name>
        <dbReference type="ChEBI" id="CHEBI:60400"/>
    </cofactor>
    <text evidence="9">Binds 1 [Ni-Fe-S] cluster.</text>
</comment>
<reference evidence="13" key="1">
    <citation type="journal article" date="2022" name="Microbiol. Resour. Announc.">
        <title>Draft Genome Sequence of a Methanogenic Archaeon from West Spitsbergen Permafrost.</title>
        <authorList>
            <person name="Trubitsyn V."/>
            <person name="Rivkina E."/>
            <person name="Shcherbakova V."/>
        </authorList>
    </citation>
    <scope>NUCLEOTIDE SEQUENCE [LARGE SCALE GENOMIC DNA]</scope>
    <source>
        <strain evidence="13">VT</strain>
    </source>
</reference>
<proteinExistence type="inferred from homology"/>
<comment type="catalytic activity">
    <reaction evidence="9">
        <text>Co(I)-[corrinoid Fe-S protein] + acetyl-CoA + H(+) = methyl-Co(III)-[corrinoid Fe-S protein] + CO + CoA</text>
        <dbReference type="Rhea" id="RHEA:45212"/>
        <dbReference type="Rhea" id="RHEA-COMP:11110"/>
        <dbReference type="Rhea" id="RHEA-COMP:11111"/>
        <dbReference type="ChEBI" id="CHEBI:15378"/>
        <dbReference type="ChEBI" id="CHEBI:17245"/>
        <dbReference type="ChEBI" id="CHEBI:57287"/>
        <dbReference type="ChEBI" id="CHEBI:57288"/>
        <dbReference type="ChEBI" id="CHEBI:85033"/>
        <dbReference type="ChEBI" id="CHEBI:85035"/>
        <dbReference type="EC" id="2.3.1.169"/>
    </reaction>
</comment>
<dbReference type="GO" id="GO:0006084">
    <property type="term" value="P:acetyl-CoA metabolic process"/>
    <property type="evidence" value="ECO:0007669"/>
    <property type="project" value="InterPro"/>
</dbReference>
<keyword evidence="6 9" id="KW-0411">Iron-sulfur</keyword>
<dbReference type="Proteomes" id="UP000825933">
    <property type="component" value="Unassembled WGS sequence"/>
</dbReference>
<dbReference type="EMBL" id="JAIOUQ010000003">
    <property type="protein sequence ID" value="MBZ2164682.1"/>
    <property type="molecule type" value="Genomic_DNA"/>
</dbReference>
<evidence type="ECO:0000259" key="11">
    <source>
        <dbReference type="Pfam" id="PF19436"/>
    </source>
</evidence>